<dbReference type="InterPro" id="IPR038332">
    <property type="entry name" value="PPE_sf"/>
</dbReference>
<keyword evidence="4" id="KW-0648">Protein biosynthesis</keyword>
<dbReference type="SUPFAM" id="SSF140459">
    <property type="entry name" value="PE/PPE dimer-like"/>
    <property type="match status" value="1"/>
</dbReference>
<feature type="region of interest" description="Disordered" evidence="2">
    <location>
        <begin position="211"/>
        <end position="425"/>
    </location>
</feature>
<reference evidence="4 5" key="1">
    <citation type="submission" date="2020-01" db="EMBL/GenBank/DDBJ databases">
        <title>Kibdelosporangium persica a novel Actinomycetes from a hot desert in Iran.</title>
        <authorList>
            <person name="Safaei N."/>
            <person name="Zaburannyi N."/>
            <person name="Mueller R."/>
            <person name="Wink J."/>
        </authorList>
    </citation>
    <scope>NUCLEOTIDE SEQUENCE [LARGE SCALE GENOMIC DNA]</scope>
    <source>
        <strain evidence="4 5">4NS15</strain>
    </source>
</reference>
<sequence length="452" mass="46136">MSSDIRWRGLDHPAIHKMINAGPGANASDAPADFWGTLSNGLNEISSTLHKKLGDLDVHWQGVSADQALAGMTPLKEWAAKAQSGSNVMKSSFELQGNYVGDARAEVPPPKEVTTPAPSGWQIAGAVGAAMIGNAGPAAAVAAQSADHEAQERAQDEAARQAVQAMEKYESSSEWNADTLGHFEDPPKLVVETPPPAPGMNQSVVETSGMYNSTGVHHNQTSTSSVHHTPIGSQTGTGPGPNVSPQTFTPPQTTNPNNYPTPIQGYPTPPQNHNPVLPPGQKPPFPPPLPPNVGGQNGPWTGPGPFPPGTGPYNTGPGGQNSNSGPRHGLPGTGGGSGTGGPNSGGGRGGLGGNPNAGFGQNSSMMDDGRQGRPGMGGNPMLQEGAARPGGPAGNMGPGGRGAQGGMAPGGRAVDGEEDTEHETPDYLMETDDIFGDERLIAPSVIGEKPEQ</sequence>
<proteinExistence type="inferred from homology"/>
<dbReference type="Pfam" id="PF00823">
    <property type="entry name" value="PPE"/>
    <property type="match status" value="1"/>
</dbReference>
<dbReference type="RefSeq" id="WP_173124886.1">
    <property type="nucleotide sequence ID" value="NZ_CBCSGW010000006.1"/>
</dbReference>
<keyword evidence="5" id="KW-1185">Reference proteome</keyword>
<name>A0ABX2EXG8_9PSEU</name>
<dbReference type="EMBL" id="JAAATY010000002">
    <property type="protein sequence ID" value="NRN63746.1"/>
    <property type="molecule type" value="Genomic_DNA"/>
</dbReference>
<comment type="similarity">
    <text evidence="1">Belongs to the mycobacterial PPE family.</text>
</comment>
<evidence type="ECO:0000313" key="4">
    <source>
        <dbReference type="EMBL" id="NRN63746.1"/>
    </source>
</evidence>
<feature type="compositionally biased region" description="Low complexity" evidence="2">
    <location>
        <begin position="245"/>
        <end position="264"/>
    </location>
</feature>
<accession>A0ABX2EXG8</accession>
<feature type="compositionally biased region" description="Pro residues" evidence="2">
    <location>
        <begin position="267"/>
        <end position="291"/>
    </location>
</feature>
<keyword evidence="4" id="KW-0396">Initiation factor</keyword>
<dbReference type="InterPro" id="IPR000030">
    <property type="entry name" value="PPE_dom"/>
</dbReference>
<feature type="compositionally biased region" description="Polar residues" evidence="2">
    <location>
        <begin position="211"/>
        <end position="236"/>
    </location>
</feature>
<comment type="caution">
    <text evidence="4">The sequence shown here is derived from an EMBL/GenBank/DDBJ whole genome shotgun (WGS) entry which is preliminary data.</text>
</comment>
<dbReference type="Proteomes" id="UP000763557">
    <property type="component" value="Unassembled WGS sequence"/>
</dbReference>
<protein>
    <submittedName>
        <fullName evidence="4">Translation initiation factor 2</fullName>
    </submittedName>
</protein>
<evidence type="ECO:0000313" key="5">
    <source>
        <dbReference type="Proteomes" id="UP000763557"/>
    </source>
</evidence>
<evidence type="ECO:0000259" key="3">
    <source>
        <dbReference type="Pfam" id="PF00823"/>
    </source>
</evidence>
<evidence type="ECO:0000256" key="1">
    <source>
        <dbReference type="ARBA" id="ARBA00010652"/>
    </source>
</evidence>
<gene>
    <name evidence="4" type="ORF">GC106_9470</name>
</gene>
<organism evidence="4 5">
    <name type="scientific">Kibdelosporangium persicum</name>
    <dbReference type="NCBI Taxonomy" id="2698649"/>
    <lineage>
        <taxon>Bacteria</taxon>
        <taxon>Bacillati</taxon>
        <taxon>Actinomycetota</taxon>
        <taxon>Actinomycetes</taxon>
        <taxon>Pseudonocardiales</taxon>
        <taxon>Pseudonocardiaceae</taxon>
        <taxon>Kibdelosporangium</taxon>
    </lineage>
</organism>
<dbReference type="Gene3D" id="1.20.1260.20">
    <property type="entry name" value="PPE superfamily"/>
    <property type="match status" value="1"/>
</dbReference>
<feature type="domain" description="PPE" evidence="3">
    <location>
        <begin position="18"/>
        <end position="174"/>
    </location>
</feature>
<feature type="compositionally biased region" description="Gly residues" evidence="2">
    <location>
        <begin position="331"/>
        <end position="355"/>
    </location>
</feature>
<dbReference type="GO" id="GO:0003743">
    <property type="term" value="F:translation initiation factor activity"/>
    <property type="evidence" value="ECO:0007669"/>
    <property type="project" value="UniProtKB-KW"/>
</dbReference>
<evidence type="ECO:0000256" key="2">
    <source>
        <dbReference type="SAM" id="MobiDB-lite"/>
    </source>
</evidence>
<feature type="compositionally biased region" description="Gly residues" evidence="2">
    <location>
        <begin position="391"/>
        <end position="409"/>
    </location>
</feature>